<gene>
    <name evidence="7" type="ORF">MUA00_04450</name>
</gene>
<dbReference type="Pfam" id="PF06629">
    <property type="entry name" value="MipA"/>
    <property type="match status" value="1"/>
</dbReference>
<name>A0A9X2W5P3_9ENTR</name>
<feature type="signal peptide" evidence="6">
    <location>
        <begin position="1"/>
        <end position="31"/>
    </location>
</feature>
<evidence type="ECO:0000313" key="8">
    <source>
        <dbReference type="Proteomes" id="UP001150641"/>
    </source>
</evidence>
<sequence length="258" mass="29148">MGCRHYHFPVRWGLTVAITSASLMIPSSTFGAEWGVGVGAASTQKPYKDMSRDTTPVPLLYFENDYLHFFGTEGEIKLPALRFGETQRVNFGLIGRYEGSGYDADDASVLDGMAKRKSGFWGGAKAEWQSSWVNISADWTHDLSGNSKGQRVNIGAKRTWLLGDFALTPRVVATWHDKKYVDYYYGVRADEVRDWRQAWQGSSSFGAEFGLRSVYQFSSHHSLMLDLEATRLSSEVKDSPLVDRSTEDRIFLGYLYRF</sequence>
<keyword evidence="8" id="KW-1185">Reference proteome</keyword>
<dbReference type="GO" id="GO:0009279">
    <property type="term" value="C:cell outer membrane"/>
    <property type="evidence" value="ECO:0007669"/>
    <property type="project" value="UniProtKB-SubCell"/>
</dbReference>
<dbReference type="PANTHER" id="PTHR38776:SF1">
    <property type="entry name" value="MLTA-INTERACTING PROTEIN-RELATED"/>
    <property type="match status" value="1"/>
</dbReference>
<protein>
    <submittedName>
        <fullName evidence="7">MipA/OmpV family protein</fullName>
    </submittedName>
</protein>
<dbReference type="InterPro" id="IPR010583">
    <property type="entry name" value="MipA"/>
</dbReference>
<dbReference type="PANTHER" id="PTHR38776">
    <property type="entry name" value="MLTA-INTERACTING PROTEIN-RELATED"/>
    <property type="match status" value="1"/>
</dbReference>
<evidence type="ECO:0000256" key="3">
    <source>
        <dbReference type="ARBA" id="ARBA00022729"/>
    </source>
</evidence>
<dbReference type="RefSeq" id="WP_271121787.1">
    <property type="nucleotide sequence ID" value="NZ_JALHAN010000057.1"/>
</dbReference>
<feature type="chain" id="PRO_5040758469" evidence="6">
    <location>
        <begin position="32"/>
        <end position="258"/>
    </location>
</feature>
<organism evidence="7 8">
    <name type="scientific">Dryocola boscaweniae</name>
    <dbReference type="NCBI Taxonomy" id="2925397"/>
    <lineage>
        <taxon>Bacteria</taxon>
        <taxon>Pseudomonadati</taxon>
        <taxon>Pseudomonadota</taxon>
        <taxon>Gammaproteobacteria</taxon>
        <taxon>Enterobacterales</taxon>
        <taxon>Enterobacteriaceae</taxon>
        <taxon>Dryocola</taxon>
    </lineage>
</organism>
<keyword evidence="5" id="KW-0998">Cell outer membrane</keyword>
<comment type="similarity">
    <text evidence="2">Belongs to the MipA/OmpV family.</text>
</comment>
<evidence type="ECO:0000256" key="4">
    <source>
        <dbReference type="ARBA" id="ARBA00023136"/>
    </source>
</evidence>
<dbReference type="Proteomes" id="UP001150641">
    <property type="component" value="Unassembled WGS sequence"/>
</dbReference>
<comment type="subcellular location">
    <subcellularLocation>
        <location evidence="1">Cell outer membrane</location>
    </subcellularLocation>
</comment>
<keyword evidence="4" id="KW-0472">Membrane</keyword>
<evidence type="ECO:0000256" key="5">
    <source>
        <dbReference type="ARBA" id="ARBA00023237"/>
    </source>
</evidence>
<evidence type="ECO:0000256" key="1">
    <source>
        <dbReference type="ARBA" id="ARBA00004442"/>
    </source>
</evidence>
<comment type="caution">
    <text evidence="7">The sequence shown here is derived from an EMBL/GenBank/DDBJ whole genome shotgun (WGS) entry which is preliminary data.</text>
</comment>
<reference evidence="7" key="1">
    <citation type="submission" date="2022-03" db="EMBL/GenBank/DDBJ databases">
        <title>Proposal of a novel genus Dryocolo and two novel species.</title>
        <authorList>
            <person name="Maddock D.W."/>
            <person name="Brady C.L."/>
            <person name="Denman S."/>
            <person name="Arnold D."/>
        </authorList>
    </citation>
    <scope>NUCLEOTIDE SEQUENCE</scope>
    <source>
        <strain evidence="7">H6W4</strain>
    </source>
</reference>
<evidence type="ECO:0000256" key="2">
    <source>
        <dbReference type="ARBA" id="ARBA00005722"/>
    </source>
</evidence>
<accession>A0A9X2W5P3</accession>
<evidence type="ECO:0000313" key="7">
    <source>
        <dbReference type="EMBL" id="MCT4701056.1"/>
    </source>
</evidence>
<keyword evidence="3 6" id="KW-0732">Signal</keyword>
<proteinExistence type="inferred from homology"/>
<dbReference type="AlphaFoldDB" id="A0A9X2W5P3"/>
<evidence type="ECO:0000256" key="6">
    <source>
        <dbReference type="SAM" id="SignalP"/>
    </source>
</evidence>
<dbReference type="EMBL" id="JALHAP010000071">
    <property type="protein sequence ID" value="MCT4701056.1"/>
    <property type="molecule type" value="Genomic_DNA"/>
</dbReference>